<dbReference type="Gene3D" id="2.60.40.10">
    <property type="entry name" value="Immunoglobulins"/>
    <property type="match status" value="1"/>
</dbReference>
<dbReference type="InterPro" id="IPR013783">
    <property type="entry name" value="Ig-like_fold"/>
</dbReference>
<dbReference type="SMART" id="SM00267">
    <property type="entry name" value="GGDEF"/>
    <property type="match status" value="1"/>
</dbReference>
<dbReference type="CDD" id="cd01949">
    <property type="entry name" value="GGDEF"/>
    <property type="match status" value="1"/>
</dbReference>
<evidence type="ECO:0000259" key="1">
    <source>
        <dbReference type="PROSITE" id="PS50887"/>
    </source>
</evidence>
<dbReference type="InterPro" id="IPR015943">
    <property type="entry name" value="WD40/YVTN_repeat-like_dom_sf"/>
</dbReference>
<organism evidence="2 3">
    <name type="scientific">Pseudoxanthomonas composti</name>
    <dbReference type="NCBI Taxonomy" id="2137479"/>
    <lineage>
        <taxon>Bacteria</taxon>
        <taxon>Pseudomonadati</taxon>
        <taxon>Pseudomonadota</taxon>
        <taxon>Gammaproteobacteria</taxon>
        <taxon>Lysobacterales</taxon>
        <taxon>Lysobacteraceae</taxon>
        <taxon>Pseudoxanthomonas</taxon>
    </lineage>
</organism>
<dbReference type="InterPro" id="IPR000160">
    <property type="entry name" value="GGDEF_dom"/>
</dbReference>
<dbReference type="SUPFAM" id="SSF101898">
    <property type="entry name" value="NHL repeat"/>
    <property type="match status" value="1"/>
</dbReference>
<dbReference type="InterPro" id="IPR043128">
    <property type="entry name" value="Rev_trsase/Diguanyl_cyclase"/>
</dbReference>
<accession>A0A4Q1JWP3</accession>
<dbReference type="InterPro" id="IPR011110">
    <property type="entry name" value="Reg_prop"/>
</dbReference>
<dbReference type="AlphaFoldDB" id="A0A4Q1JWP3"/>
<evidence type="ECO:0000313" key="3">
    <source>
        <dbReference type="Proteomes" id="UP000289784"/>
    </source>
</evidence>
<dbReference type="Proteomes" id="UP000289784">
    <property type="component" value="Unassembled WGS sequence"/>
</dbReference>
<dbReference type="Pfam" id="PF07495">
    <property type="entry name" value="Y_Y_Y"/>
    <property type="match status" value="1"/>
</dbReference>
<dbReference type="Pfam" id="PF00990">
    <property type="entry name" value="GGDEF"/>
    <property type="match status" value="1"/>
</dbReference>
<dbReference type="PANTHER" id="PTHR46663">
    <property type="entry name" value="DIGUANYLATE CYCLASE DGCT-RELATED"/>
    <property type="match status" value="1"/>
</dbReference>
<dbReference type="OrthoDB" id="176203at2"/>
<dbReference type="NCBIfam" id="TIGR00254">
    <property type="entry name" value="GGDEF"/>
    <property type="match status" value="1"/>
</dbReference>
<dbReference type="InterPro" id="IPR052163">
    <property type="entry name" value="DGC-Regulatory_Protein"/>
</dbReference>
<dbReference type="Gene3D" id="2.130.10.10">
    <property type="entry name" value="YVTN repeat-like/Quinoprotein amine dehydrogenase"/>
    <property type="match status" value="3"/>
</dbReference>
<comment type="caution">
    <text evidence="2">The sequence shown here is derived from an EMBL/GenBank/DDBJ whole genome shotgun (WGS) entry which is preliminary data.</text>
</comment>
<reference evidence="2 3" key="1">
    <citation type="submission" date="2019-01" db="EMBL/GenBank/DDBJ databases">
        <title>Pseudoxanthomonas composti sp. nov., isolated from compost.</title>
        <authorList>
            <person name="Yang G."/>
        </authorList>
    </citation>
    <scope>NUCLEOTIDE SEQUENCE [LARGE SCALE GENOMIC DNA]</scope>
    <source>
        <strain evidence="2 3">GSS15</strain>
    </source>
</reference>
<dbReference type="PANTHER" id="PTHR46663:SF4">
    <property type="entry name" value="DIGUANYLATE CYCLASE DGCT-RELATED"/>
    <property type="match status" value="1"/>
</dbReference>
<evidence type="ECO:0000313" key="2">
    <source>
        <dbReference type="EMBL" id="RXR06467.1"/>
    </source>
</evidence>
<dbReference type="InterPro" id="IPR011123">
    <property type="entry name" value="Y_Y_Y"/>
</dbReference>
<protein>
    <submittedName>
        <fullName evidence="2">Diguanylate cyclase</fullName>
    </submittedName>
</protein>
<dbReference type="PROSITE" id="PS50887">
    <property type="entry name" value="GGDEF"/>
    <property type="match status" value="1"/>
</dbReference>
<feature type="domain" description="GGDEF" evidence="1">
    <location>
        <begin position="884"/>
        <end position="1017"/>
    </location>
</feature>
<dbReference type="SUPFAM" id="SSF63829">
    <property type="entry name" value="Calcium-dependent phosphotriesterase"/>
    <property type="match status" value="1"/>
</dbReference>
<sequence>MSSSRLPLRMIAGPFRAGRVIARLRGGLLALLMLACPAMAGAPDRWAALSEPVFRSLETSDTRTIAGGITDIVQDGPGFLWLGSNDGLSRWDGYQLRVYRYAPGAPNSLPQSEIQALGVDGDGELWIGAVAGTLARYDRQRDRFVTYPLDLGDGRPSQASVNRLLDDGGHGLWLATDAGLVHLDRRTGQARLEQATQTRVTALLLTRDGTLWLATRDRLLRRAPGTRAFAVVALPLGHHQRAPVTQLMEDSAGRIWVATNGSGAFVSDRDQRRFRAVRGPRERAPDMVLSLLEVQPGRVWLGTDTDGILQISHTAPQLRYLSHDPLLATSIGEGPVTAMLRDRSGQAWVGTDRSLRRLDAGQRAFQTIFGNRQRPEGIGAADVPALELDRNGRVWAGTSDAGVAIIDPATGQMRHLRPDPRLGERALPNKYVTAFALAADGGMFIGTTLGLYRTDPSGTSVRRVQVPGRPDIARVNRLLVDAEGDLWVGGNDGLRMLPSPDCRGPHQQPFNRELTDQRISMLAQRDADSLWVGTLNGLSILDIRSGHLRQVAGERGSMGMVTSMLQDAQGRLWVGSLGHGLHVLRQQGDERWVAERVFDTGSGLRDSNVNAIVRADDGQLWISTDDGLASIDPRDMRVRNYGATDGVLIGTYWTRAVVRPERDTLLFGGLGGITVVHPSELSPWRYVPQVVVTEARIGGKPVWIPPQGSTVPFKVPADANSIAISFAALDLSAPAHNRYAYRLRGLDQAWTQGDADNRQANYSNLPPGQYTLEVRGSNRTGAWSPSQLALVLEVEPKWYQALWARVLMTLATGLAVIGIMQLRTLRLRQQTARLERLVELRTRELRESRERMQHLAYVDSLTGLPNRRDFNERMAALTARLDGEGFALLLIDLDHFKSINDSLGHDAGDATLIETGLRLAQVVRSDDGLFRLGGDEFALVITQAPDRAMLEALCARVVKRFSSPVLHGQDHIRASISIGIALFPRDGQTADALYKAADRALYDAKDAGRDTWAWARTP</sequence>
<dbReference type="Gene3D" id="3.30.70.270">
    <property type="match status" value="1"/>
</dbReference>
<dbReference type="EMBL" id="SAWZ01000003">
    <property type="protein sequence ID" value="RXR06467.1"/>
    <property type="molecule type" value="Genomic_DNA"/>
</dbReference>
<dbReference type="RefSeq" id="WP_129470574.1">
    <property type="nucleotide sequence ID" value="NZ_SAWZ01000003.1"/>
</dbReference>
<dbReference type="Pfam" id="PF07494">
    <property type="entry name" value="Reg_prop"/>
    <property type="match status" value="3"/>
</dbReference>
<gene>
    <name evidence="2" type="ORF">EPA99_07415</name>
</gene>
<dbReference type="SUPFAM" id="SSF55073">
    <property type="entry name" value="Nucleotide cyclase"/>
    <property type="match status" value="1"/>
</dbReference>
<name>A0A4Q1JWP3_9GAMM</name>
<keyword evidence="3" id="KW-1185">Reference proteome</keyword>
<proteinExistence type="predicted"/>
<dbReference type="InterPro" id="IPR029787">
    <property type="entry name" value="Nucleotide_cyclase"/>
</dbReference>